<evidence type="ECO:0000313" key="7">
    <source>
        <dbReference type="EMBL" id="ANN15954.1"/>
    </source>
</evidence>
<evidence type="ECO:0000256" key="2">
    <source>
        <dbReference type="ARBA" id="ARBA00009323"/>
    </source>
</evidence>
<protein>
    <submittedName>
        <fullName evidence="7">Sporulation and cell division regulator protein</fullName>
    </submittedName>
</protein>
<dbReference type="Proteomes" id="UP000093695">
    <property type="component" value="Chromosome"/>
</dbReference>
<dbReference type="InterPro" id="IPR006776">
    <property type="entry name" value="SsgB"/>
</dbReference>
<organism evidence="7 8">
    <name type="scientific">Amycolatopsis orientalis</name>
    <name type="common">Nocardia orientalis</name>
    <dbReference type="NCBI Taxonomy" id="31958"/>
    <lineage>
        <taxon>Bacteria</taxon>
        <taxon>Bacillati</taxon>
        <taxon>Actinomycetota</taxon>
        <taxon>Actinomycetes</taxon>
        <taxon>Pseudonocardiales</taxon>
        <taxon>Pseudonocardiaceae</taxon>
        <taxon>Amycolatopsis</taxon>
    </lineage>
</organism>
<dbReference type="GO" id="GO:0000917">
    <property type="term" value="P:division septum assembly"/>
    <property type="evidence" value="ECO:0007669"/>
    <property type="project" value="UniProtKB-KW"/>
</dbReference>
<evidence type="ECO:0000256" key="5">
    <source>
        <dbReference type="ARBA" id="ARBA00023210"/>
    </source>
</evidence>
<dbReference type="GO" id="GO:0030428">
    <property type="term" value="C:cell septum"/>
    <property type="evidence" value="ECO:0007669"/>
    <property type="project" value="UniProtKB-SubCell"/>
</dbReference>
<dbReference type="KEGG" id="aori:SD37_10080"/>
<dbReference type="GO" id="GO:0030435">
    <property type="term" value="P:sporulation resulting in formation of a cellular spore"/>
    <property type="evidence" value="ECO:0007669"/>
    <property type="project" value="UniProtKB-KW"/>
</dbReference>
<keyword evidence="4" id="KW-0749">Sporulation</keyword>
<evidence type="ECO:0000256" key="1">
    <source>
        <dbReference type="ARBA" id="ARBA00004431"/>
    </source>
</evidence>
<gene>
    <name evidence="7" type="ORF">SD37_10080</name>
</gene>
<comment type="similarity">
    <text evidence="2">Belongs to the SsgA family.</text>
</comment>
<dbReference type="InterPro" id="IPR038658">
    <property type="entry name" value="SsgB_sf"/>
</dbReference>
<name>A0A193BUV3_AMYOR</name>
<accession>A0A193BUV3</accession>
<comment type="subcellular location">
    <subcellularLocation>
        <location evidence="1">Cell septum</location>
    </subcellularLocation>
</comment>
<reference evidence="7 8" key="1">
    <citation type="journal article" date="2015" name="Genome Announc.">
        <title>Draft Genome Sequence of Norvancomycin-Producing Strain Amycolatopsis orientalis CPCC200066.</title>
        <authorList>
            <person name="Lei X."/>
            <person name="Yuan F."/>
            <person name="Shi Y."/>
            <person name="Li X."/>
            <person name="Wang L."/>
            <person name="Hong B."/>
        </authorList>
    </citation>
    <scope>NUCLEOTIDE SEQUENCE [LARGE SCALE GENOMIC DNA]</scope>
    <source>
        <strain evidence="7 8">B-37</strain>
    </source>
</reference>
<dbReference type="Gene3D" id="2.30.31.20">
    <property type="entry name" value="Sporulation-specific cell division protein SsgB"/>
    <property type="match status" value="1"/>
</dbReference>
<evidence type="ECO:0000256" key="3">
    <source>
        <dbReference type="ARBA" id="ARBA00022618"/>
    </source>
</evidence>
<dbReference type="STRING" id="31958.SD37_10080"/>
<evidence type="ECO:0000256" key="6">
    <source>
        <dbReference type="ARBA" id="ARBA00023306"/>
    </source>
</evidence>
<dbReference type="EMBL" id="CP016174">
    <property type="protein sequence ID" value="ANN15954.1"/>
    <property type="molecule type" value="Genomic_DNA"/>
</dbReference>
<evidence type="ECO:0000256" key="4">
    <source>
        <dbReference type="ARBA" id="ARBA00022969"/>
    </source>
</evidence>
<keyword evidence="8" id="KW-1185">Reference proteome</keyword>
<evidence type="ECO:0000313" key="8">
    <source>
        <dbReference type="Proteomes" id="UP000093695"/>
    </source>
</evidence>
<keyword evidence="6" id="KW-0131">Cell cycle</keyword>
<keyword evidence="5" id="KW-0717">Septation</keyword>
<keyword evidence="3 7" id="KW-0132">Cell division</keyword>
<sequence length="151" mass="16662">MLAAGRLGHSRHSHRADFTVRSPGCAPVPVEANLNYDTKDPLVVTLCFRRGEVDRIIDWVVGRDLLAGGMTLLVGDGDVRIYPGEDDPGLVWLHLETPGGRAVLTGCRRQLTEFLDCTVELVPFGQETEWMEIDASIARFFSEGPDDLPKT</sequence>
<proteinExistence type="inferred from homology"/>
<dbReference type="Pfam" id="PF04686">
    <property type="entry name" value="SsgA"/>
    <property type="match status" value="1"/>
</dbReference>
<dbReference type="AlphaFoldDB" id="A0A193BUV3"/>